<feature type="transmembrane region" description="Helical" evidence="5">
    <location>
        <begin position="36"/>
        <end position="56"/>
    </location>
</feature>
<gene>
    <name evidence="6" type="ORF">FHX64_000966</name>
</gene>
<reference evidence="6 7" key="1">
    <citation type="submission" date="2020-08" db="EMBL/GenBank/DDBJ databases">
        <title>Genomic Encyclopedia of Type Strains, Phase IV (KMG-IV): sequencing the most valuable type-strain genomes for metagenomic binning, comparative biology and taxonomic classification.</title>
        <authorList>
            <person name="Goeker M."/>
        </authorList>
    </citation>
    <scope>NUCLEOTIDE SEQUENCE [LARGE SCALE GENOMIC DNA]</scope>
    <source>
        <strain evidence="6 7">DSM 27471</strain>
    </source>
</reference>
<evidence type="ECO:0000256" key="3">
    <source>
        <dbReference type="ARBA" id="ARBA00022989"/>
    </source>
</evidence>
<keyword evidence="3 5" id="KW-1133">Transmembrane helix</keyword>
<evidence type="ECO:0000256" key="2">
    <source>
        <dbReference type="ARBA" id="ARBA00022692"/>
    </source>
</evidence>
<accession>A0A7W5DQC2</accession>
<evidence type="ECO:0000256" key="4">
    <source>
        <dbReference type="ARBA" id="ARBA00023136"/>
    </source>
</evidence>
<keyword evidence="7" id="KW-1185">Reference proteome</keyword>
<evidence type="ECO:0000256" key="5">
    <source>
        <dbReference type="RuleBase" id="RU363041"/>
    </source>
</evidence>
<feature type="transmembrane region" description="Helical" evidence="5">
    <location>
        <begin position="141"/>
        <end position="174"/>
    </location>
</feature>
<dbReference type="EMBL" id="JACHYB010000001">
    <property type="protein sequence ID" value="MBB3186803.1"/>
    <property type="molecule type" value="Genomic_DNA"/>
</dbReference>
<comment type="subcellular location">
    <subcellularLocation>
        <location evidence="5">Cell membrane</location>
        <topology evidence="5">Multi-pass membrane protein</topology>
    </subcellularLocation>
    <subcellularLocation>
        <location evidence="1">Membrane</location>
        <topology evidence="1">Multi-pass membrane protein</topology>
    </subcellularLocation>
</comment>
<dbReference type="GO" id="GO:0005886">
    <property type="term" value="C:plasma membrane"/>
    <property type="evidence" value="ECO:0007669"/>
    <property type="project" value="UniProtKB-SubCell"/>
</dbReference>
<keyword evidence="5" id="KW-1003">Cell membrane</keyword>
<keyword evidence="2 5" id="KW-0812">Transmembrane</keyword>
<feature type="transmembrane region" description="Helical" evidence="5">
    <location>
        <begin position="76"/>
        <end position="94"/>
    </location>
</feature>
<feature type="transmembrane region" description="Helical" evidence="5">
    <location>
        <begin position="208"/>
        <end position="225"/>
    </location>
</feature>
<evidence type="ECO:0000313" key="6">
    <source>
        <dbReference type="EMBL" id="MBB3186803.1"/>
    </source>
</evidence>
<feature type="transmembrane region" description="Helical" evidence="5">
    <location>
        <begin position="237"/>
        <end position="254"/>
    </location>
</feature>
<dbReference type="InterPro" id="IPR002781">
    <property type="entry name" value="TM_pro_TauE-like"/>
</dbReference>
<dbReference type="RefSeq" id="WP_183412644.1">
    <property type="nucleotide sequence ID" value="NZ_JACHYB010000001.1"/>
</dbReference>
<feature type="transmembrane region" description="Helical" evidence="5">
    <location>
        <begin position="101"/>
        <end position="121"/>
    </location>
</feature>
<dbReference type="Pfam" id="PF01925">
    <property type="entry name" value="TauE"/>
    <property type="match status" value="1"/>
</dbReference>
<dbReference type="PANTHER" id="PTHR43701:SF2">
    <property type="entry name" value="MEMBRANE TRANSPORTER PROTEIN YJNA-RELATED"/>
    <property type="match status" value="1"/>
</dbReference>
<sequence>MDFNSALLMAVLFSFVLAFIFSMFGQGGGSVYSPLLILLGFSVLNSTSTSLVLNLITSLSAGYVFYKNKMIDMKASFMFVPGIVLGAFAGGVYARYVNQDILLWLFVFFLLILGTRMILTYWQKGHDTDEVPMPHPSVSMYILIVVFSIAVGLISGLLGVGGGVLIVPFMAYVLKYPTKSAAGSSHLIISFSALAGILGHATNHRLDYPLIVIVGIAVLIGGHLGARFSLRVKPKMIKAGLGLIMWALAAQILIKLI</sequence>
<dbReference type="Proteomes" id="UP000544222">
    <property type="component" value="Unassembled WGS sequence"/>
</dbReference>
<name>A0A7W5DQC2_9PORP</name>
<feature type="transmembrane region" description="Helical" evidence="5">
    <location>
        <begin position="6"/>
        <end position="24"/>
    </location>
</feature>
<organism evidence="6 7">
    <name type="scientific">Microbacter margulisiae</name>
    <dbReference type="NCBI Taxonomy" id="1350067"/>
    <lineage>
        <taxon>Bacteria</taxon>
        <taxon>Pseudomonadati</taxon>
        <taxon>Bacteroidota</taxon>
        <taxon>Bacteroidia</taxon>
        <taxon>Bacteroidales</taxon>
        <taxon>Porphyromonadaceae</taxon>
        <taxon>Microbacter</taxon>
    </lineage>
</organism>
<evidence type="ECO:0000256" key="1">
    <source>
        <dbReference type="ARBA" id="ARBA00004141"/>
    </source>
</evidence>
<keyword evidence="4 5" id="KW-0472">Membrane</keyword>
<dbReference type="AlphaFoldDB" id="A0A7W5DQC2"/>
<proteinExistence type="inferred from homology"/>
<dbReference type="InterPro" id="IPR051598">
    <property type="entry name" value="TSUP/Inactive_protease-like"/>
</dbReference>
<comment type="similarity">
    <text evidence="5">Belongs to the 4-toluene sulfonate uptake permease (TSUP) (TC 2.A.102) family.</text>
</comment>
<feature type="transmembrane region" description="Helical" evidence="5">
    <location>
        <begin position="186"/>
        <end position="202"/>
    </location>
</feature>
<evidence type="ECO:0000313" key="7">
    <source>
        <dbReference type="Proteomes" id="UP000544222"/>
    </source>
</evidence>
<protein>
    <recommendedName>
        <fullName evidence="5">Probable membrane transporter protein</fullName>
    </recommendedName>
</protein>
<dbReference type="PANTHER" id="PTHR43701">
    <property type="entry name" value="MEMBRANE TRANSPORTER PROTEIN MJ0441-RELATED"/>
    <property type="match status" value="1"/>
</dbReference>
<comment type="caution">
    <text evidence="6">The sequence shown here is derived from an EMBL/GenBank/DDBJ whole genome shotgun (WGS) entry which is preliminary data.</text>
</comment>